<dbReference type="OrthoDB" id="2574111at2"/>
<dbReference type="InterPro" id="IPR000522">
    <property type="entry name" value="ABC_transptr_permease_BtuC"/>
</dbReference>
<feature type="transmembrane region" description="Helical" evidence="8">
    <location>
        <begin position="227"/>
        <end position="249"/>
    </location>
</feature>
<dbReference type="Pfam" id="PF01032">
    <property type="entry name" value="FecCD"/>
    <property type="match status" value="1"/>
</dbReference>
<dbReference type="PANTHER" id="PTHR30472">
    <property type="entry name" value="FERRIC ENTEROBACTIN TRANSPORT SYSTEM PERMEASE PROTEIN"/>
    <property type="match status" value="1"/>
</dbReference>
<dbReference type="PANTHER" id="PTHR30472:SF25">
    <property type="entry name" value="ABC TRANSPORTER PERMEASE PROTEIN MJ0876-RELATED"/>
    <property type="match status" value="1"/>
</dbReference>
<accession>A0A1H0AAF9</accession>
<keyword evidence="4" id="KW-1003">Cell membrane</keyword>
<dbReference type="GO" id="GO:0033214">
    <property type="term" value="P:siderophore-iron import into cell"/>
    <property type="evidence" value="ECO:0007669"/>
    <property type="project" value="TreeGrafter"/>
</dbReference>
<reference evidence="9 10" key="1">
    <citation type="submission" date="2016-10" db="EMBL/GenBank/DDBJ databases">
        <authorList>
            <person name="de Groot N.N."/>
        </authorList>
    </citation>
    <scope>NUCLEOTIDE SEQUENCE [LARGE SCALE GENOMIC DNA]</scope>
    <source>
        <strain evidence="9 10">DSM 44149</strain>
    </source>
</reference>
<evidence type="ECO:0000256" key="5">
    <source>
        <dbReference type="ARBA" id="ARBA00022692"/>
    </source>
</evidence>
<comment type="subcellular location">
    <subcellularLocation>
        <location evidence="1">Cell membrane</location>
        <topology evidence="1">Multi-pass membrane protein</topology>
    </subcellularLocation>
</comment>
<evidence type="ECO:0000256" key="6">
    <source>
        <dbReference type="ARBA" id="ARBA00022989"/>
    </source>
</evidence>
<evidence type="ECO:0000256" key="1">
    <source>
        <dbReference type="ARBA" id="ARBA00004651"/>
    </source>
</evidence>
<feature type="transmembrane region" description="Helical" evidence="8">
    <location>
        <begin position="85"/>
        <end position="105"/>
    </location>
</feature>
<keyword evidence="7 8" id="KW-0472">Membrane</keyword>
<feature type="transmembrane region" description="Helical" evidence="8">
    <location>
        <begin position="180"/>
        <end position="206"/>
    </location>
</feature>
<dbReference type="EMBL" id="LT629701">
    <property type="protein sequence ID" value="SDN30598.1"/>
    <property type="molecule type" value="Genomic_DNA"/>
</dbReference>
<evidence type="ECO:0000256" key="4">
    <source>
        <dbReference type="ARBA" id="ARBA00022475"/>
    </source>
</evidence>
<keyword evidence="5 8" id="KW-0812">Transmembrane</keyword>
<evidence type="ECO:0000256" key="8">
    <source>
        <dbReference type="SAM" id="Phobius"/>
    </source>
</evidence>
<organism evidence="9 10">
    <name type="scientific">Allokutzneria albata</name>
    <name type="common">Kibdelosporangium albatum</name>
    <dbReference type="NCBI Taxonomy" id="211114"/>
    <lineage>
        <taxon>Bacteria</taxon>
        <taxon>Bacillati</taxon>
        <taxon>Actinomycetota</taxon>
        <taxon>Actinomycetes</taxon>
        <taxon>Pseudonocardiales</taxon>
        <taxon>Pseudonocardiaceae</taxon>
        <taxon>Allokutzneria</taxon>
    </lineage>
</organism>
<dbReference type="SUPFAM" id="SSF81345">
    <property type="entry name" value="ABC transporter involved in vitamin B12 uptake, BtuC"/>
    <property type="match status" value="1"/>
</dbReference>
<dbReference type="Proteomes" id="UP000183376">
    <property type="component" value="Chromosome I"/>
</dbReference>
<dbReference type="eggNOG" id="COG0609">
    <property type="taxonomic scope" value="Bacteria"/>
</dbReference>
<dbReference type="STRING" id="211114.SAMN04489726_5970"/>
<evidence type="ECO:0000256" key="3">
    <source>
        <dbReference type="ARBA" id="ARBA00022448"/>
    </source>
</evidence>
<feature type="transmembrane region" description="Helical" evidence="8">
    <location>
        <begin position="269"/>
        <end position="289"/>
    </location>
</feature>
<name>A0A1H0AAF9_ALLAB</name>
<proteinExistence type="inferred from homology"/>
<feature type="transmembrane region" description="Helical" evidence="8">
    <location>
        <begin position="296"/>
        <end position="316"/>
    </location>
</feature>
<dbReference type="Gene3D" id="1.10.3470.10">
    <property type="entry name" value="ABC transporter involved in vitamin B12 uptake, BtuC"/>
    <property type="match status" value="1"/>
</dbReference>
<dbReference type="GO" id="GO:0005886">
    <property type="term" value="C:plasma membrane"/>
    <property type="evidence" value="ECO:0007669"/>
    <property type="project" value="UniProtKB-SubCell"/>
</dbReference>
<evidence type="ECO:0000256" key="2">
    <source>
        <dbReference type="ARBA" id="ARBA00007935"/>
    </source>
</evidence>
<feature type="transmembrane region" description="Helical" evidence="8">
    <location>
        <begin position="111"/>
        <end position="129"/>
    </location>
</feature>
<evidence type="ECO:0000313" key="10">
    <source>
        <dbReference type="Proteomes" id="UP000183376"/>
    </source>
</evidence>
<evidence type="ECO:0000313" key="9">
    <source>
        <dbReference type="EMBL" id="SDN30598.1"/>
    </source>
</evidence>
<dbReference type="CDD" id="cd06550">
    <property type="entry name" value="TM_ABC_iron-siderophores_like"/>
    <property type="match status" value="1"/>
</dbReference>
<keyword evidence="10" id="KW-1185">Reference proteome</keyword>
<sequence>MTKRLLVATLALLVVSVAALCLGTPIVGVNRLPAAFAGETDLEHAVVVLLRAPRLVLGLLVGAALAVAGLLLQESLRNPLAVPELLGVSSGAAVLVGVCVVWALPFPGAPLVPALVGAVIGGLITLLAARRAVGPAAVLLIGAAVNAAMQALLLTAVSLSDSREQGVLFRYLLGSLTGTTWSSVAVSAPGLIALLPLALLCVPLLGVLRLGDETASALGVRADRARLIVLVVACALVAIAVAPSGPIAWVGFLGPHLARRLRPNADPRIWLGWSALFGALLVVVADLAARTVLYPVELPVGGLTALVAIVLAALLIRRRAVLG</sequence>
<dbReference type="GO" id="GO:0022857">
    <property type="term" value="F:transmembrane transporter activity"/>
    <property type="evidence" value="ECO:0007669"/>
    <property type="project" value="InterPro"/>
</dbReference>
<feature type="transmembrane region" description="Helical" evidence="8">
    <location>
        <begin position="55"/>
        <end position="73"/>
    </location>
</feature>
<keyword evidence="3" id="KW-0813">Transport</keyword>
<dbReference type="AlphaFoldDB" id="A0A1H0AAF9"/>
<comment type="similarity">
    <text evidence="2">Belongs to the binding-protein-dependent transport system permease family. FecCD subfamily.</text>
</comment>
<keyword evidence="6 8" id="KW-1133">Transmembrane helix</keyword>
<dbReference type="RefSeq" id="WP_043810586.1">
    <property type="nucleotide sequence ID" value="NZ_JOEF01000003.1"/>
</dbReference>
<evidence type="ECO:0000256" key="7">
    <source>
        <dbReference type="ARBA" id="ARBA00023136"/>
    </source>
</evidence>
<gene>
    <name evidence="9" type="ORF">SAMN04489726_5970</name>
</gene>
<feature type="transmembrane region" description="Helical" evidence="8">
    <location>
        <begin position="136"/>
        <end position="160"/>
    </location>
</feature>
<protein>
    <submittedName>
        <fullName evidence="9">Iron complex transport system permease protein</fullName>
    </submittedName>
</protein>
<dbReference type="InterPro" id="IPR037294">
    <property type="entry name" value="ABC_BtuC-like"/>
</dbReference>